<comment type="caution">
    <text evidence="6">Lacks conserved residue(s) required for the propagation of feature annotation.</text>
</comment>
<dbReference type="GO" id="GO:0007015">
    <property type="term" value="P:actin filament organization"/>
    <property type="evidence" value="ECO:0007669"/>
    <property type="project" value="TreeGrafter"/>
</dbReference>
<dbReference type="AlphaFoldDB" id="A0AAJ7WJF5"/>
<dbReference type="PROSITE" id="PS50096">
    <property type="entry name" value="IQ"/>
    <property type="match status" value="1"/>
</dbReference>
<keyword evidence="1" id="KW-0547">Nucleotide-binding</keyword>
<proteinExistence type="inferred from homology"/>
<evidence type="ECO:0000256" key="3">
    <source>
        <dbReference type="ARBA" id="ARBA00023123"/>
    </source>
</evidence>
<dbReference type="Gene3D" id="3.40.850.10">
    <property type="entry name" value="Kinesin motor domain"/>
    <property type="match status" value="1"/>
</dbReference>
<dbReference type="RefSeq" id="XP_032799999.1">
    <property type="nucleotide sequence ID" value="XM_032944108.1"/>
</dbReference>
<dbReference type="CDD" id="cd21759">
    <property type="entry name" value="CBD_MYO6-like"/>
    <property type="match status" value="1"/>
</dbReference>
<name>A0AAJ7WJF5_PETMA</name>
<dbReference type="Gene3D" id="6.10.220.10">
    <property type="match status" value="1"/>
</dbReference>
<dbReference type="GO" id="GO:0030048">
    <property type="term" value="P:actin filament-based movement"/>
    <property type="evidence" value="ECO:0007669"/>
    <property type="project" value="TreeGrafter"/>
</dbReference>
<evidence type="ECO:0000256" key="2">
    <source>
        <dbReference type="ARBA" id="ARBA00022840"/>
    </source>
</evidence>
<keyword evidence="4" id="KW-0505">Motor protein</keyword>
<sequence>LLEARSCGILDVLDEESRLPQPSDRHFTASVLRAHQGHFRLSVPRSSKLSRHRALRDEEGFVIRHFAGAVCYETANFVEKNNDALHLSLESLVRRSQDNFVARLFSDHLGGGPGGGGGGGPLGGGPSGGRDPRQRAGKLGFVSVGTKFKTQLSQLLEKLHETGSSFVRCVKPNLHMKSRSFEGGNILSQLQYSGMVSVLDLMQGGFPSRAAFHELYSLYQRYLPPHLARLDPRLFCKALFKALGLNEADYKFGLTKVFFRPGKFAEFDQMMKSDPEHLAGLVERVKRWLLQTRWRKAQWGALSVVKLQNKILYRANACIRIQKTLRMYACRKKYRHR</sequence>
<evidence type="ECO:0000313" key="10">
    <source>
        <dbReference type="RefSeq" id="XP_032799999.1"/>
    </source>
</evidence>
<dbReference type="InterPro" id="IPR036961">
    <property type="entry name" value="Kinesin_motor_dom_sf"/>
</dbReference>
<dbReference type="InterPro" id="IPR049016">
    <property type="entry name" value="MYO6_lever"/>
</dbReference>
<evidence type="ECO:0000256" key="7">
    <source>
        <dbReference type="SAM" id="MobiDB-lite"/>
    </source>
</evidence>
<dbReference type="PROSITE" id="PS51456">
    <property type="entry name" value="MYOSIN_MOTOR"/>
    <property type="match status" value="1"/>
</dbReference>
<evidence type="ECO:0000259" key="8">
    <source>
        <dbReference type="PROSITE" id="PS51456"/>
    </source>
</evidence>
<evidence type="ECO:0000256" key="4">
    <source>
        <dbReference type="ARBA" id="ARBA00023175"/>
    </source>
</evidence>
<reference evidence="10" key="1">
    <citation type="submission" date="2025-08" db="UniProtKB">
        <authorList>
            <consortium name="RefSeq"/>
        </authorList>
    </citation>
    <scope>IDENTIFICATION</scope>
    <source>
        <tissue evidence="10">Sperm</tissue>
    </source>
</reference>
<dbReference type="Gene3D" id="1.20.58.530">
    <property type="match status" value="1"/>
</dbReference>
<evidence type="ECO:0000256" key="5">
    <source>
        <dbReference type="ARBA" id="ARBA00023203"/>
    </source>
</evidence>
<dbReference type="PANTHER" id="PTHR13140:SF745">
    <property type="entry name" value="UNCONVENTIONAL MYOSIN-VI"/>
    <property type="match status" value="1"/>
</dbReference>
<dbReference type="SMART" id="SM00242">
    <property type="entry name" value="MYSc"/>
    <property type="match status" value="1"/>
</dbReference>
<protein>
    <submittedName>
        <fullName evidence="10">Unconventional myosin-VI-like</fullName>
    </submittedName>
</protein>
<evidence type="ECO:0000256" key="6">
    <source>
        <dbReference type="PROSITE-ProRule" id="PRU00782"/>
    </source>
</evidence>
<evidence type="ECO:0000313" key="9">
    <source>
        <dbReference type="Proteomes" id="UP001318040"/>
    </source>
</evidence>
<accession>A0AAJ7WJF5</accession>
<dbReference type="InterPro" id="IPR027417">
    <property type="entry name" value="P-loop_NTPase"/>
</dbReference>
<dbReference type="FunFam" id="3.30.70.1590:FF:000002">
    <property type="entry name" value="unconventional myosin-VI isoform X1"/>
    <property type="match status" value="1"/>
</dbReference>
<feature type="region of interest" description="Actin-binding" evidence="6">
    <location>
        <begin position="152"/>
        <end position="174"/>
    </location>
</feature>
<dbReference type="Proteomes" id="UP001318040">
    <property type="component" value="Unplaced"/>
</dbReference>
<dbReference type="GO" id="GO:0051015">
    <property type="term" value="F:actin filament binding"/>
    <property type="evidence" value="ECO:0007669"/>
    <property type="project" value="TreeGrafter"/>
</dbReference>
<dbReference type="Gene3D" id="3.30.70.1590">
    <property type="match status" value="1"/>
</dbReference>
<dbReference type="PANTHER" id="PTHR13140">
    <property type="entry name" value="MYOSIN"/>
    <property type="match status" value="1"/>
</dbReference>
<dbReference type="SUPFAM" id="SSF52540">
    <property type="entry name" value="P-loop containing nucleoside triphosphate hydrolases"/>
    <property type="match status" value="1"/>
</dbReference>
<evidence type="ECO:0000256" key="1">
    <source>
        <dbReference type="ARBA" id="ARBA00022741"/>
    </source>
</evidence>
<dbReference type="InterPro" id="IPR001609">
    <property type="entry name" value="Myosin_head_motor_dom-like"/>
</dbReference>
<dbReference type="GO" id="GO:0000146">
    <property type="term" value="F:microfilament motor activity"/>
    <property type="evidence" value="ECO:0007669"/>
    <property type="project" value="TreeGrafter"/>
</dbReference>
<gene>
    <name evidence="10" type="primary">LOC116936979</name>
</gene>
<comment type="similarity">
    <text evidence="6">Belongs to the TRAFAC class myosin-kinesin ATPase superfamily. Myosin family.</text>
</comment>
<dbReference type="GO" id="GO:0030139">
    <property type="term" value="C:endocytic vesicle"/>
    <property type="evidence" value="ECO:0007669"/>
    <property type="project" value="TreeGrafter"/>
</dbReference>
<feature type="domain" description="Myosin motor" evidence="8">
    <location>
        <begin position="1"/>
        <end position="272"/>
    </location>
</feature>
<organism evidence="9 10">
    <name type="scientific">Petromyzon marinus</name>
    <name type="common">Sea lamprey</name>
    <dbReference type="NCBI Taxonomy" id="7757"/>
    <lineage>
        <taxon>Eukaryota</taxon>
        <taxon>Metazoa</taxon>
        <taxon>Chordata</taxon>
        <taxon>Craniata</taxon>
        <taxon>Vertebrata</taxon>
        <taxon>Cyclostomata</taxon>
        <taxon>Hyperoartia</taxon>
        <taxon>Petromyzontiformes</taxon>
        <taxon>Petromyzontidae</taxon>
        <taxon>Petromyzon</taxon>
    </lineage>
</organism>
<keyword evidence="3 6" id="KW-0518">Myosin</keyword>
<dbReference type="Pfam" id="PF21521">
    <property type="entry name" value="MYO6_lever"/>
    <property type="match status" value="1"/>
</dbReference>
<keyword evidence="2" id="KW-0067">ATP-binding</keyword>
<feature type="compositionally biased region" description="Gly residues" evidence="7">
    <location>
        <begin position="112"/>
        <end position="128"/>
    </location>
</feature>
<feature type="region of interest" description="Disordered" evidence="7">
    <location>
        <begin position="112"/>
        <end position="136"/>
    </location>
</feature>
<dbReference type="GO" id="GO:0016459">
    <property type="term" value="C:myosin complex"/>
    <property type="evidence" value="ECO:0007669"/>
    <property type="project" value="UniProtKB-KW"/>
</dbReference>
<keyword evidence="9" id="KW-1185">Reference proteome</keyword>
<dbReference type="KEGG" id="pmrn:116936979"/>
<keyword evidence="5 6" id="KW-0009">Actin-binding</keyword>
<dbReference type="GO" id="GO:0005886">
    <property type="term" value="C:plasma membrane"/>
    <property type="evidence" value="ECO:0007669"/>
    <property type="project" value="TreeGrafter"/>
</dbReference>
<dbReference type="GO" id="GO:0005524">
    <property type="term" value="F:ATP binding"/>
    <property type="evidence" value="ECO:0007669"/>
    <property type="project" value="UniProtKB-KW"/>
</dbReference>
<dbReference type="Pfam" id="PF00063">
    <property type="entry name" value="Myosin_head"/>
    <property type="match status" value="1"/>
</dbReference>
<feature type="non-terminal residue" evidence="10">
    <location>
        <position position="1"/>
    </location>
</feature>